<dbReference type="PROSITE" id="PS51355">
    <property type="entry name" value="GLUTATHIONE_PEROXID_3"/>
    <property type="match status" value="1"/>
</dbReference>
<name>A0A933SET1_UNCEI</name>
<dbReference type="PRINTS" id="PR01011">
    <property type="entry name" value="GLUTPROXDASE"/>
</dbReference>
<evidence type="ECO:0000256" key="2">
    <source>
        <dbReference type="ARBA" id="ARBA00022559"/>
    </source>
</evidence>
<dbReference type="InterPro" id="IPR029759">
    <property type="entry name" value="GPX_AS"/>
</dbReference>
<dbReference type="PROSITE" id="PS00460">
    <property type="entry name" value="GLUTATHIONE_PEROXID_1"/>
    <property type="match status" value="1"/>
</dbReference>
<dbReference type="PROSITE" id="PS51352">
    <property type="entry name" value="THIOREDOXIN_2"/>
    <property type="match status" value="1"/>
</dbReference>
<accession>A0A933SET1</accession>
<organism evidence="6 7">
    <name type="scientific">Eiseniibacteriota bacterium</name>
    <dbReference type="NCBI Taxonomy" id="2212470"/>
    <lineage>
        <taxon>Bacteria</taxon>
        <taxon>Candidatus Eiseniibacteriota</taxon>
    </lineage>
</organism>
<evidence type="ECO:0000259" key="5">
    <source>
        <dbReference type="PROSITE" id="PS51352"/>
    </source>
</evidence>
<protein>
    <recommendedName>
        <fullName evidence="4">Glutathione peroxidase</fullName>
    </recommendedName>
</protein>
<dbReference type="SUPFAM" id="SSF52833">
    <property type="entry name" value="Thioredoxin-like"/>
    <property type="match status" value="1"/>
</dbReference>
<dbReference type="GO" id="GO:0004601">
    <property type="term" value="F:peroxidase activity"/>
    <property type="evidence" value="ECO:0007669"/>
    <property type="project" value="UniProtKB-KW"/>
</dbReference>
<evidence type="ECO:0000256" key="4">
    <source>
        <dbReference type="RuleBase" id="RU000499"/>
    </source>
</evidence>
<comment type="caution">
    <text evidence="6">The sequence shown here is derived from an EMBL/GenBank/DDBJ whole genome shotgun (WGS) entry which is preliminary data.</text>
</comment>
<dbReference type="InterPro" id="IPR013766">
    <property type="entry name" value="Thioredoxin_domain"/>
</dbReference>
<dbReference type="CDD" id="cd00340">
    <property type="entry name" value="GSH_Peroxidase"/>
    <property type="match status" value="1"/>
</dbReference>
<dbReference type="FunFam" id="3.40.30.10:FF:000010">
    <property type="entry name" value="Glutathione peroxidase"/>
    <property type="match status" value="1"/>
</dbReference>
<dbReference type="PANTHER" id="PTHR11592">
    <property type="entry name" value="GLUTATHIONE PEROXIDASE"/>
    <property type="match status" value="1"/>
</dbReference>
<reference evidence="6" key="1">
    <citation type="submission" date="2020-07" db="EMBL/GenBank/DDBJ databases">
        <title>Huge and variable diversity of episymbiotic CPR bacteria and DPANN archaea in groundwater ecosystems.</title>
        <authorList>
            <person name="He C.Y."/>
            <person name="Keren R."/>
            <person name="Whittaker M."/>
            <person name="Farag I.F."/>
            <person name="Doudna J."/>
            <person name="Cate J.H.D."/>
            <person name="Banfield J.F."/>
        </authorList>
    </citation>
    <scope>NUCLEOTIDE SEQUENCE</scope>
    <source>
        <strain evidence="6">NC_groundwater_1813_Pr3_B-0.1um_71_17</strain>
    </source>
</reference>
<dbReference type="EMBL" id="JACRIW010000032">
    <property type="protein sequence ID" value="MBI5168669.1"/>
    <property type="molecule type" value="Genomic_DNA"/>
</dbReference>
<dbReference type="AlphaFoldDB" id="A0A933SET1"/>
<evidence type="ECO:0000313" key="6">
    <source>
        <dbReference type="EMBL" id="MBI5168669.1"/>
    </source>
</evidence>
<evidence type="ECO:0000313" key="7">
    <source>
        <dbReference type="Proteomes" id="UP000696931"/>
    </source>
</evidence>
<dbReference type="PANTHER" id="PTHR11592:SF78">
    <property type="entry name" value="GLUTATHIONE PEROXIDASE"/>
    <property type="match status" value="1"/>
</dbReference>
<comment type="similarity">
    <text evidence="1 4">Belongs to the glutathione peroxidase family.</text>
</comment>
<evidence type="ECO:0000256" key="1">
    <source>
        <dbReference type="ARBA" id="ARBA00006926"/>
    </source>
</evidence>
<feature type="domain" description="Thioredoxin" evidence="5">
    <location>
        <begin position="40"/>
        <end position="201"/>
    </location>
</feature>
<keyword evidence="3 4" id="KW-0560">Oxidoreductase</keyword>
<dbReference type="GO" id="GO:0034599">
    <property type="term" value="P:cellular response to oxidative stress"/>
    <property type="evidence" value="ECO:0007669"/>
    <property type="project" value="TreeGrafter"/>
</dbReference>
<dbReference type="Pfam" id="PF00255">
    <property type="entry name" value="GSHPx"/>
    <property type="match status" value="1"/>
</dbReference>
<dbReference type="InterPro" id="IPR000889">
    <property type="entry name" value="Glutathione_peroxidase"/>
</dbReference>
<gene>
    <name evidence="6" type="ORF">HZA61_04190</name>
</gene>
<sequence length="209" mass="22757">MRWFPFSGPLRLAAVLALLAVAAVVVPNFVTAKPSTGDRPVTGKTLHSFEVRDIDGKKVSLAQYRGKIVLVVNTASKCGLTPQYEGLETLYEKYRGQGFEVLAFPANDFLGQEPGTDDEIQEFCSTRYAVKFPLFSKISVKGKTQAPLYQWLTKDSGFPGDIEWNFAKFLVGPDGKVVARFHPKTKPLDASVTSAIDSALAANTSNAGH</sequence>
<keyword evidence="2 4" id="KW-0575">Peroxidase</keyword>
<proteinExistence type="inferred from homology"/>
<dbReference type="Gene3D" id="3.40.30.10">
    <property type="entry name" value="Glutaredoxin"/>
    <property type="match status" value="1"/>
</dbReference>
<dbReference type="Proteomes" id="UP000696931">
    <property type="component" value="Unassembled WGS sequence"/>
</dbReference>
<evidence type="ECO:0000256" key="3">
    <source>
        <dbReference type="ARBA" id="ARBA00023002"/>
    </source>
</evidence>
<dbReference type="InterPro" id="IPR036249">
    <property type="entry name" value="Thioredoxin-like_sf"/>
</dbReference>